<comment type="caution">
    <text evidence="6">The sequence shown here is derived from an EMBL/GenBank/DDBJ whole genome shotgun (WGS) entry which is preliminary data.</text>
</comment>
<dbReference type="InterPro" id="IPR000055">
    <property type="entry name" value="Restrct_endonuc_typeI_TRD"/>
</dbReference>
<evidence type="ECO:0000256" key="3">
    <source>
        <dbReference type="ARBA" id="ARBA00023125"/>
    </source>
</evidence>
<dbReference type="GO" id="GO:0003677">
    <property type="term" value="F:DNA binding"/>
    <property type="evidence" value="ECO:0007669"/>
    <property type="project" value="UniProtKB-KW"/>
</dbReference>
<organism evidence="6">
    <name type="scientific">Desulfofervidus auxilii</name>
    <dbReference type="NCBI Taxonomy" id="1621989"/>
    <lineage>
        <taxon>Bacteria</taxon>
        <taxon>Pseudomonadati</taxon>
        <taxon>Thermodesulfobacteriota</taxon>
        <taxon>Candidatus Desulfofervidia</taxon>
        <taxon>Candidatus Desulfofervidales</taxon>
        <taxon>Candidatus Desulfofervidaceae</taxon>
        <taxon>Candidatus Desulfofervidus</taxon>
    </lineage>
</organism>
<sequence>MKIPLPPLSEQKRIVAYLDNIQQKAQALQKFQEETEKEVEKVREAILHKAFRGEL</sequence>
<gene>
    <name evidence="6" type="ORF">ENI35_00030</name>
</gene>
<dbReference type="Pfam" id="PF01420">
    <property type="entry name" value="Methylase_S"/>
    <property type="match status" value="1"/>
</dbReference>
<dbReference type="AlphaFoldDB" id="A0A7C1VMK9"/>
<comment type="similarity">
    <text evidence="1">Belongs to the type-I restriction system S methylase family.</text>
</comment>
<evidence type="ECO:0000256" key="2">
    <source>
        <dbReference type="ARBA" id="ARBA00022747"/>
    </source>
</evidence>
<accession>A0A7C1VMK9</accession>
<name>A0A7C1VMK9_DESA2</name>
<dbReference type="InterPro" id="IPR044946">
    <property type="entry name" value="Restrct_endonuc_typeI_TRD_sf"/>
</dbReference>
<keyword evidence="2" id="KW-0680">Restriction system</keyword>
<evidence type="ECO:0000256" key="1">
    <source>
        <dbReference type="ARBA" id="ARBA00010923"/>
    </source>
</evidence>
<keyword evidence="4" id="KW-0175">Coiled coil</keyword>
<protein>
    <recommendedName>
        <fullName evidence="5">Type I restriction modification DNA specificity domain-containing protein</fullName>
    </recommendedName>
</protein>
<evidence type="ECO:0000256" key="4">
    <source>
        <dbReference type="SAM" id="Coils"/>
    </source>
</evidence>
<evidence type="ECO:0000259" key="5">
    <source>
        <dbReference type="Pfam" id="PF01420"/>
    </source>
</evidence>
<reference evidence="6" key="1">
    <citation type="journal article" date="2020" name="mSystems">
        <title>Genome- and Community-Level Interaction Insights into Carbon Utilization and Element Cycling Functions of Hydrothermarchaeota in Hydrothermal Sediment.</title>
        <authorList>
            <person name="Zhou Z."/>
            <person name="Liu Y."/>
            <person name="Xu W."/>
            <person name="Pan J."/>
            <person name="Luo Z.H."/>
            <person name="Li M."/>
        </authorList>
    </citation>
    <scope>NUCLEOTIDE SEQUENCE [LARGE SCALE GENOMIC DNA]</scope>
    <source>
        <strain evidence="6">HyVt-389</strain>
    </source>
</reference>
<dbReference type="SUPFAM" id="SSF116734">
    <property type="entry name" value="DNA methylase specificity domain"/>
    <property type="match status" value="1"/>
</dbReference>
<dbReference type="GO" id="GO:0009307">
    <property type="term" value="P:DNA restriction-modification system"/>
    <property type="evidence" value="ECO:0007669"/>
    <property type="project" value="UniProtKB-KW"/>
</dbReference>
<evidence type="ECO:0000313" key="6">
    <source>
        <dbReference type="EMBL" id="HEC67202.1"/>
    </source>
</evidence>
<proteinExistence type="inferred from homology"/>
<feature type="coiled-coil region" evidence="4">
    <location>
        <begin position="14"/>
        <end position="45"/>
    </location>
</feature>
<keyword evidence="3" id="KW-0238">DNA-binding</keyword>
<dbReference type="EMBL" id="DRIH01000002">
    <property type="protein sequence ID" value="HEC67202.1"/>
    <property type="molecule type" value="Genomic_DNA"/>
</dbReference>
<dbReference type="Proteomes" id="UP000885738">
    <property type="component" value="Unassembled WGS sequence"/>
</dbReference>
<dbReference type="Gene3D" id="3.90.220.20">
    <property type="entry name" value="DNA methylase specificity domains"/>
    <property type="match status" value="2"/>
</dbReference>
<feature type="domain" description="Type I restriction modification DNA specificity" evidence="5">
    <location>
        <begin position="2"/>
        <end position="32"/>
    </location>
</feature>